<dbReference type="Proteomes" id="UP000178082">
    <property type="component" value="Unassembled WGS sequence"/>
</dbReference>
<dbReference type="GO" id="GO:0009247">
    <property type="term" value="P:glycolipid biosynthetic process"/>
    <property type="evidence" value="ECO:0007669"/>
    <property type="project" value="TreeGrafter"/>
</dbReference>
<feature type="domain" description="Glycosyltransferase 2-like" evidence="4">
    <location>
        <begin position="6"/>
        <end position="171"/>
    </location>
</feature>
<dbReference type="FunFam" id="3.90.550.10:FF:000122">
    <property type="entry name" value="Dolichol-phosphate mannosyltransferase subunit 1"/>
    <property type="match status" value="1"/>
</dbReference>
<protein>
    <recommendedName>
        <fullName evidence="4">Glycosyltransferase 2-like domain-containing protein</fullName>
    </recommendedName>
</protein>
<gene>
    <name evidence="5" type="ORF">A3G31_06975</name>
</gene>
<keyword evidence="3" id="KW-0808">Transferase</keyword>
<dbReference type="InterPro" id="IPR029044">
    <property type="entry name" value="Nucleotide-diphossugar_trans"/>
</dbReference>
<comment type="similarity">
    <text evidence="1">Belongs to the glycosyltransferase 2 family.</text>
</comment>
<dbReference type="STRING" id="1817883.A3G31_06975"/>
<dbReference type="EMBL" id="MGDI01000033">
    <property type="protein sequence ID" value="OGL52193.1"/>
    <property type="molecule type" value="Genomic_DNA"/>
</dbReference>
<dbReference type="AlphaFoldDB" id="A0A1F7SEH9"/>
<evidence type="ECO:0000313" key="6">
    <source>
        <dbReference type="Proteomes" id="UP000178082"/>
    </source>
</evidence>
<evidence type="ECO:0000256" key="2">
    <source>
        <dbReference type="ARBA" id="ARBA00022676"/>
    </source>
</evidence>
<dbReference type="GO" id="GO:0004582">
    <property type="term" value="F:dolichyl-phosphate beta-D-mannosyltransferase activity"/>
    <property type="evidence" value="ECO:0007669"/>
    <property type="project" value="InterPro"/>
</dbReference>
<dbReference type="Pfam" id="PF00535">
    <property type="entry name" value="Glycos_transf_2"/>
    <property type="match status" value="1"/>
</dbReference>
<name>A0A1F7SEH9_9BACT</name>
<reference evidence="5 6" key="1">
    <citation type="journal article" date="2016" name="Nat. Commun.">
        <title>Thousands of microbial genomes shed light on interconnected biogeochemical processes in an aquifer system.</title>
        <authorList>
            <person name="Anantharaman K."/>
            <person name="Brown C.T."/>
            <person name="Hug L.A."/>
            <person name="Sharon I."/>
            <person name="Castelle C.J."/>
            <person name="Probst A.J."/>
            <person name="Thomas B.C."/>
            <person name="Singh A."/>
            <person name="Wilkins M.J."/>
            <person name="Karaoz U."/>
            <person name="Brodie E.L."/>
            <person name="Williams K.H."/>
            <person name="Hubbard S.S."/>
            <person name="Banfield J.F."/>
        </authorList>
    </citation>
    <scope>NUCLEOTIDE SEQUENCE [LARGE SCALE GENOMIC DNA]</scope>
</reference>
<organism evidence="5 6">
    <name type="scientific">Candidatus Schekmanbacteria bacterium RIFCSPLOWO2_12_FULL_38_15</name>
    <dbReference type="NCBI Taxonomy" id="1817883"/>
    <lineage>
        <taxon>Bacteria</taxon>
        <taxon>Candidatus Schekmaniibacteriota</taxon>
    </lineage>
</organism>
<accession>A0A1F7SEH9</accession>
<evidence type="ECO:0000256" key="1">
    <source>
        <dbReference type="ARBA" id="ARBA00006739"/>
    </source>
</evidence>
<dbReference type="PANTHER" id="PTHR43398:SF1">
    <property type="entry name" value="DOLICHOL-PHOSPHATE MANNOSYLTRANSFERASE SUBUNIT 1"/>
    <property type="match status" value="1"/>
</dbReference>
<dbReference type="InterPro" id="IPR039528">
    <property type="entry name" value="DPM1-like"/>
</dbReference>
<dbReference type="InterPro" id="IPR001173">
    <property type="entry name" value="Glyco_trans_2-like"/>
</dbReference>
<evidence type="ECO:0000259" key="4">
    <source>
        <dbReference type="Pfam" id="PF00535"/>
    </source>
</evidence>
<proteinExistence type="inferred from homology"/>
<dbReference type="PANTHER" id="PTHR43398">
    <property type="entry name" value="DOLICHOL-PHOSPHATE MANNOSYLTRANSFERASE SUBUNIT 1"/>
    <property type="match status" value="1"/>
</dbReference>
<evidence type="ECO:0000313" key="5">
    <source>
        <dbReference type="EMBL" id="OGL52193.1"/>
    </source>
</evidence>
<evidence type="ECO:0000256" key="3">
    <source>
        <dbReference type="ARBA" id="ARBA00022679"/>
    </source>
</evidence>
<dbReference type="SUPFAM" id="SSF53448">
    <property type="entry name" value="Nucleotide-diphospho-sugar transferases"/>
    <property type="match status" value="1"/>
</dbReference>
<sequence length="239" mass="27727">MAKPLIIVPTFNERKNIRQLVDEIMRLYNDFHIVIVDDDSKDGTAEVIDELSSRYKGKVYLIHRKGKRGFGSASIAGMKFGLKNGYDLILTMDADLSHQPIYLKDFLSAISENDLVIGSRYTRGISIVNWSLKRLMLSLWANMYIKAIIRIKISDFTSGYRCWKREILEKINLDNIMSEGYAFLVEMVYRAYKLDARIKEIPIIFVEREIGKSKINKKVLLESVLMPWKLVIKNILKKL</sequence>
<dbReference type="CDD" id="cd06442">
    <property type="entry name" value="DPM1_like"/>
    <property type="match status" value="1"/>
</dbReference>
<dbReference type="Gene3D" id="3.90.550.10">
    <property type="entry name" value="Spore Coat Polysaccharide Biosynthesis Protein SpsA, Chain A"/>
    <property type="match status" value="1"/>
</dbReference>
<dbReference type="GO" id="GO:0016020">
    <property type="term" value="C:membrane"/>
    <property type="evidence" value="ECO:0007669"/>
    <property type="project" value="GOC"/>
</dbReference>
<keyword evidence="2" id="KW-0328">Glycosyltransferase</keyword>
<comment type="caution">
    <text evidence="5">The sequence shown here is derived from an EMBL/GenBank/DDBJ whole genome shotgun (WGS) entry which is preliminary data.</text>
</comment>